<comment type="similarity">
    <text evidence="2">Belongs to the CLPTM1 family.</text>
</comment>
<reference evidence="7 8" key="1">
    <citation type="journal article" date="2022" name="Nat. Genet.">
        <title>Improved pea reference genome and pan-genome highlight genomic features and evolutionary characteristics.</title>
        <authorList>
            <person name="Yang T."/>
            <person name="Liu R."/>
            <person name="Luo Y."/>
            <person name="Hu S."/>
            <person name="Wang D."/>
            <person name="Wang C."/>
            <person name="Pandey M.K."/>
            <person name="Ge S."/>
            <person name="Xu Q."/>
            <person name="Li N."/>
            <person name="Li G."/>
            <person name="Huang Y."/>
            <person name="Saxena R.K."/>
            <person name="Ji Y."/>
            <person name="Li M."/>
            <person name="Yan X."/>
            <person name="He Y."/>
            <person name="Liu Y."/>
            <person name="Wang X."/>
            <person name="Xiang C."/>
            <person name="Varshney R.K."/>
            <person name="Ding H."/>
            <person name="Gao S."/>
            <person name="Zong X."/>
        </authorList>
    </citation>
    <scope>NUCLEOTIDE SEQUENCE [LARGE SCALE GENOMIC DNA]</scope>
    <source>
        <strain evidence="7 8">cv. Zhongwan 6</strain>
    </source>
</reference>
<keyword evidence="4" id="KW-1133">Transmembrane helix</keyword>
<dbReference type="Gramene" id="Psat03G0260100-T1">
    <property type="protein sequence ID" value="KAI5427254.1"/>
    <property type="gene ID" value="KIW84_032601"/>
</dbReference>
<feature type="compositionally biased region" description="Low complexity" evidence="6">
    <location>
        <begin position="10"/>
        <end position="20"/>
    </location>
</feature>
<feature type="region of interest" description="Disordered" evidence="6">
    <location>
        <begin position="1"/>
        <end position="23"/>
    </location>
</feature>
<keyword evidence="5" id="KW-0472">Membrane</keyword>
<evidence type="ECO:0000313" key="8">
    <source>
        <dbReference type="Proteomes" id="UP001058974"/>
    </source>
</evidence>
<accession>A0A9D5B2I2</accession>
<gene>
    <name evidence="7" type="ORF">KIW84_032601</name>
</gene>
<evidence type="ECO:0000313" key="7">
    <source>
        <dbReference type="EMBL" id="KAI5427254.1"/>
    </source>
</evidence>
<proteinExistence type="inferred from homology"/>
<comment type="subcellular location">
    <subcellularLocation>
        <location evidence="1">Membrane</location>
        <topology evidence="1">Multi-pass membrane protein</topology>
    </subcellularLocation>
</comment>
<evidence type="ECO:0000256" key="1">
    <source>
        <dbReference type="ARBA" id="ARBA00004141"/>
    </source>
</evidence>
<evidence type="ECO:0000256" key="6">
    <source>
        <dbReference type="SAM" id="MobiDB-lite"/>
    </source>
</evidence>
<name>A0A9D5B2I2_PEA</name>
<comment type="caution">
    <text evidence="7">The sequence shown here is derived from an EMBL/GenBank/DDBJ whole genome shotgun (WGS) entry which is preliminary data.</text>
</comment>
<sequence>MVPPTAVVDGRGAAPAPQGRQQGGGGFSFTGIIPLPNSFLPLKNLPNLPLSSLTSSKKASLWICGFILLRTRSSMNLVVKVLLTLTLNFPPTESLKHNGSLYAHVFFAQSGYSPDPSDPEYQPQAAFGRTLPDVVCLPKSKADKKKSLLGGMPDSSESQVTPEVVDDSEDDSKDDGPVEWLAYWKLNITINLIVEHQSVPKYRNTT</sequence>
<evidence type="ECO:0000256" key="3">
    <source>
        <dbReference type="ARBA" id="ARBA00022692"/>
    </source>
</evidence>
<dbReference type="Pfam" id="PF05602">
    <property type="entry name" value="CLPTM1"/>
    <property type="match status" value="1"/>
</dbReference>
<dbReference type="GO" id="GO:0012505">
    <property type="term" value="C:endomembrane system"/>
    <property type="evidence" value="ECO:0007669"/>
    <property type="project" value="TreeGrafter"/>
</dbReference>
<protein>
    <submittedName>
        <fullName evidence="7">Uncharacterized protein</fullName>
    </submittedName>
</protein>
<evidence type="ECO:0000256" key="2">
    <source>
        <dbReference type="ARBA" id="ARBA00009310"/>
    </source>
</evidence>
<organism evidence="7 8">
    <name type="scientific">Pisum sativum</name>
    <name type="common">Garden pea</name>
    <name type="synonym">Lathyrus oleraceus</name>
    <dbReference type="NCBI Taxonomy" id="3888"/>
    <lineage>
        <taxon>Eukaryota</taxon>
        <taxon>Viridiplantae</taxon>
        <taxon>Streptophyta</taxon>
        <taxon>Embryophyta</taxon>
        <taxon>Tracheophyta</taxon>
        <taxon>Spermatophyta</taxon>
        <taxon>Magnoliopsida</taxon>
        <taxon>eudicotyledons</taxon>
        <taxon>Gunneridae</taxon>
        <taxon>Pentapetalae</taxon>
        <taxon>rosids</taxon>
        <taxon>fabids</taxon>
        <taxon>Fabales</taxon>
        <taxon>Fabaceae</taxon>
        <taxon>Papilionoideae</taxon>
        <taxon>50 kb inversion clade</taxon>
        <taxon>NPAAA clade</taxon>
        <taxon>Hologalegina</taxon>
        <taxon>IRL clade</taxon>
        <taxon>Fabeae</taxon>
        <taxon>Lathyrus</taxon>
    </lineage>
</organism>
<keyword evidence="3" id="KW-0812">Transmembrane</keyword>
<dbReference type="InterPro" id="IPR008429">
    <property type="entry name" value="CLPTM1"/>
</dbReference>
<keyword evidence="8" id="KW-1185">Reference proteome</keyword>
<evidence type="ECO:0000256" key="4">
    <source>
        <dbReference type="ARBA" id="ARBA00022989"/>
    </source>
</evidence>
<evidence type="ECO:0000256" key="5">
    <source>
        <dbReference type="ARBA" id="ARBA00023136"/>
    </source>
</evidence>
<dbReference type="EMBL" id="JAMSHJ010000003">
    <property type="protein sequence ID" value="KAI5427254.1"/>
    <property type="molecule type" value="Genomic_DNA"/>
</dbReference>
<dbReference type="GO" id="GO:0016020">
    <property type="term" value="C:membrane"/>
    <property type="evidence" value="ECO:0007669"/>
    <property type="project" value="UniProtKB-SubCell"/>
</dbReference>
<dbReference type="PANTHER" id="PTHR21347:SF0">
    <property type="entry name" value="LIPID SCRAMBLASE CLPTM1L"/>
    <property type="match status" value="1"/>
</dbReference>
<dbReference type="Proteomes" id="UP001058974">
    <property type="component" value="Chromosome 3"/>
</dbReference>
<feature type="compositionally biased region" description="Acidic residues" evidence="6">
    <location>
        <begin position="164"/>
        <end position="173"/>
    </location>
</feature>
<feature type="region of interest" description="Disordered" evidence="6">
    <location>
        <begin position="145"/>
        <end position="173"/>
    </location>
</feature>
<dbReference type="AlphaFoldDB" id="A0A9D5B2I2"/>
<dbReference type="PANTHER" id="PTHR21347">
    <property type="entry name" value="CLEFT LIP AND PALATE ASSOCIATED TRANSMEMBRANE PROTEIN-RELATED"/>
    <property type="match status" value="1"/>
</dbReference>